<accession>A0A387APF4</accession>
<feature type="transmembrane region" description="Helical" evidence="1">
    <location>
        <begin position="163"/>
        <end position="182"/>
    </location>
</feature>
<proteinExistence type="predicted"/>
<dbReference type="InterPro" id="IPR018580">
    <property type="entry name" value="Uncharacterised_YfhO"/>
</dbReference>
<feature type="transmembrane region" description="Helical" evidence="1">
    <location>
        <begin position="188"/>
        <end position="217"/>
    </location>
</feature>
<feature type="transmembrane region" description="Helical" evidence="1">
    <location>
        <begin position="12"/>
        <end position="32"/>
    </location>
</feature>
<feature type="transmembrane region" description="Helical" evidence="1">
    <location>
        <begin position="135"/>
        <end position="156"/>
    </location>
</feature>
<feature type="transmembrane region" description="Helical" evidence="1">
    <location>
        <begin position="442"/>
        <end position="460"/>
    </location>
</feature>
<feature type="transmembrane region" description="Helical" evidence="1">
    <location>
        <begin position="418"/>
        <end position="435"/>
    </location>
</feature>
<feature type="transmembrane region" description="Helical" evidence="1">
    <location>
        <begin position="229"/>
        <end position="252"/>
    </location>
</feature>
<gene>
    <name evidence="2" type="ORF">D7I45_03380</name>
</gene>
<feature type="transmembrane region" description="Helical" evidence="1">
    <location>
        <begin position="84"/>
        <end position="102"/>
    </location>
</feature>
<organism evidence="2 3">
    <name type="scientific">Apilactobacillus bombintestini</name>
    <dbReference type="NCBI Taxonomy" id="2419772"/>
    <lineage>
        <taxon>Bacteria</taxon>
        <taxon>Bacillati</taxon>
        <taxon>Bacillota</taxon>
        <taxon>Bacilli</taxon>
        <taxon>Lactobacillales</taxon>
        <taxon>Lactobacillaceae</taxon>
        <taxon>Apilactobacillus</taxon>
    </lineage>
</organism>
<feature type="transmembrane region" description="Helical" evidence="1">
    <location>
        <begin position="329"/>
        <end position="352"/>
    </location>
</feature>
<protein>
    <recommendedName>
        <fullName evidence="4">YfhO family protein</fullName>
    </recommendedName>
</protein>
<keyword evidence="1" id="KW-1133">Transmembrane helix</keyword>
<reference evidence="2 3" key="1">
    <citation type="submission" date="2018-09" db="EMBL/GenBank/DDBJ databases">
        <title>Genome sequencing of strain BHWM-4.</title>
        <authorList>
            <person name="Heo J."/>
            <person name="Kim S.-J."/>
            <person name="Kwon S.-W."/>
        </authorList>
    </citation>
    <scope>NUCLEOTIDE SEQUENCE [LARGE SCALE GENOMIC DNA]</scope>
    <source>
        <strain evidence="2 3">BHWM-4</strain>
    </source>
</reference>
<evidence type="ECO:0008006" key="4">
    <source>
        <dbReference type="Google" id="ProtNLM"/>
    </source>
</evidence>
<dbReference type="KEGG" id="abom:D7I45_03380"/>
<dbReference type="EMBL" id="CP032626">
    <property type="protein sequence ID" value="AYF92582.1"/>
    <property type="molecule type" value="Genomic_DNA"/>
</dbReference>
<dbReference type="PANTHER" id="PTHR38454">
    <property type="entry name" value="INTEGRAL MEMBRANE PROTEIN-RELATED"/>
    <property type="match status" value="1"/>
</dbReference>
<evidence type="ECO:0000256" key="1">
    <source>
        <dbReference type="SAM" id="Phobius"/>
    </source>
</evidence>
<keyword evidence="3" id="KW-1185">Reference proteome</keyword>
<dbReference type="Proteomes" id="UP000272003">
    <property type="component" value="Chromosome"/>
</dbReference>
<feature type="transmembrane region" description="Helical" evidence="1">
    <location>
        <begin position="298"/>
        <end position="317"/>
    </location>
</feature>
<dbReference type="PANTHER" id="PTHR38454:SF1">
    <property type="entry name" value="INTEGRAL MEMBRANE PROTEIN"/>
    <property type="match status" value="1"/>
</dbReference>
<dbReference type="OrthoDB" id="9815466at2"/>
<feature type="transmembrane region" description="Helical" evidence="1">
    <location>
        <begin position="358"/>
        <end position="378"/>
    </location>
</feature>
<dbReference type="RefSeq" id="WP_120784350.1">
    <property type="nucleotide sequence ID" value="NZ_CP032626.1"/>
</dbReference>
<evidence type="ECO:0000313" key="2">
    <source>
        <dbReference type="EMBL" id="AYF92582.1"/>
    </source>
</evidence>
<feature type="transmembrane region" description="Helical" evidence="1">
    <location>
        <begin position="109"/>
        <end position="129"/>
    </location>
</feature>
<sequence length="865" mass="99160">MINKFKSFLKTNYTYILCLAIPIIIMACYFAYRNMFPFGKGSILTVDLGQQYVDFFAYYRRTILSGNYQTILYSFSNGYGGEMLGIWAYYLLSPFNLIILMFPAKLINAAILLITIIKYGMSGLSFSIFLKHKKIRHPLLIIAMSVAYSLNGWIIANQLNLMWLDAMILLPLIAMGIDYIISKNQMKIFIISFAALLIINYYMAYMVGIFTIIYFLAELIINFKTVKKCWVPLIKMIVSLVTSILISSFIFIPNLLELNSGKGSYTIQKIHWHFEYNPFYMISKLFNGSFNFNQMPSGYPNIFIGAIATIGFILFFCNQHIALKRRISYAVITIILILSMCFEPLDLLWHAMQFPIWYPYRFSFIFCFWMIYLSSIALNTYSNRINIKAVTILALILIAGFIYIAANNKTFNFMSMEKYFISLTFATIAFLVIILSNKKSKAYWISLVVIVICDAGLNVFNSLNSISYVSNNDYVQYTSMLKENVRGIANPKYGFYRIGKDFYRSRDDSIQANYDGGSIFSSTLQKSTPTFNGNIGSAYTTGSIDYSNGTLVSDSMLNFAYFIKNNSNSNDYPMIQKSSPRYDLKHYELINDSEFPIYHSSFTLPSLYTTSGNVFSNINSMDPIDYQNKMVKQITTQNNNVFTPFNNYQVISKNANNVNSITQQVFKKRNLLKNSTIHIKYNGNHNQIFYMVIPSSLNQKNCSIIVNGQDINLPDNFESTFVVSLPNMSKNNITIQLKTNTIYTNEFNIYNLNLTKYLNSTKQIRKQDNKISFKNNSIHAIVSSHNNDQLATSIPYSKGWSLKIDGHNYPIKLINKEFIGTDNLPKGKHKVVLSYYPVGLNLGILITLVTTALIILISLFKRRIK</sequence>
<name>A0A387APF4_9LACO</name>
<feature type="transmembrane region" description="Helical" evidence="1">
    <location>
        <begin position="385"/>
        <end position="406"/>
    </location>
</feature>
<dbReference type="PROSITE" id="PS51257">
    <property type="entry name" value="PROKAR_LIPOPROTEIN"/>
    <property type="match status" value="1"/>
</dbReference>
<dbReference type="AlphaFoldDB" id="A0A387APF4"/>
<feature type="transmembrane region" description="Helical" evidence="1">
    <location>
        <begin position="835"/>
        <end position="860"/>
    </location>
</feature>
<dbReference type="Pfam" id="PF09586">
    <property type="entry name" value="YfhO"/>
    <property type="match status" value="1"/>
</dbReference>
<keyword evidence="1" id="KW-0812">Transmembrane</keyword>
<keyword evidence="1" id="KW-0472">Membrane</keyword>
<evidence type="ECO:0000313" key="3">
    <source>
        <dbReference type="Proteomes" id="UP000272003"/>
    </source>
</evidence>